<evidence type="ECO:0000313" key="3">
    <source>
        <dbReference type="EMBL" id="KAF2748825.1"/>
    </source>
</evidence>
<dbReference type="InterPro" id="IPR013087">
    <property type="entry name" value="Znf_C2H2_type"/>
</dbReference>
<keyword evidence="4" id="KW-1185">Reference proteome</keyword>
<reference evidence="3" key="1">
    <citation type="journal article" date="2020" name="Stud. Mycol.">
        <title>101 Dothideomycetes genomes: a test case for predicting lifestyles and emergence of pathogens.</title>
        <authorList>
            <person name="Haridas S."/>
            <person name="Albert R."/>
            <person name="Binder M."/>
            <person name="Bloem J."/>
            <person name="Labutti K."/>
            <person name="Salamov A."/>
            <person name="Andreopoulos B."/>
            <person name="Baker S."/>
            <person name="Barry K."/>
            <person name="Bills G."/>
            <person name="Bluhm B."/>
            <person name="Cannon C."/>
            <person name="Castanera R."/>
            <person name="Culley D."/>
            <person name="Daum C."/>
            <person name="Ezra D."/>
            <person name="Gonzalez J."/>
            <person name="Henrissat B."/>
            <person name="Kuo A."/>
            <person name="Liang C."/>
            <person name="Lipzen A."/>
            <person name="Lutzoni F."/>
            <person name="Magnuson J."/>
            <person name="Mondo S."/>
            <person name="Nolan M."/>
            <person name="Ohm R."/>
            <person name="Pangilinan J."/>
            <person name="Park H.-J."/>
            <person name="Ramirez L."/>
            <person name="Alfaro M."/>
            <person name="Sun H."/>
            <person name="Tritt A."/>
            <person name="Yoshinaga Y."/>
            <person name="Zwiers L.-H."/>
            <person name="Turgeon B."/>
            <person name="Goodwin S."/>
            <person name="Spatafora J."/>
            <person name="Crous P."/>
            <person name="Grigoriev I."/>
        </authorList>
    </citation>
    <scope>NUCLEOTIDE SEQUENCE</scope>
    <source>
        <strain evidence="3">CBS 119925</strain>
    </source>
</reference>
<evidence type="ECO:0000256" key="1">
    <source>
        <dbReference type="SAM" id="MobiDB-lite"/>
    </source>
</evidence>
<feature type="domain" description="C2H2-type" evidence="2">
    <location>
        <begin position="87"/>
        <end position="110"/>
    </location>
</feature>
<proteinExistence type="predicted"/>
<dbReference type="SMART" id="SM00355">
    <property type="entry name" value="ZnF_C2H2"/>
    <property type="match status" value="3"/>
</dbReference>
<sequence>MSQFNWQQYLMDVDDIDPTPVLFGTDTNSAGPRGAQPDDRGTGLNKPRFFCTYCYELGARRVPTFRQKSDWKRHEKSFHETGLEWPCQLNGCVEVFTRVRDLVAHCQSRHGRAPHRDEIVEMPVPPKCVFACGFVNCRNLSASWETRCDHVAMHMRNEHANSSDWRYNRKLLNLLKHCDINPTWRKVKAHWCISRGLESLDTSQLAWDCKETRTMLQQLECHTFGENLEAFLFEVLWLGSPTQSQIDFTEQPQMPTILDGPSPNPPPGAG</sequence>
<feature type="region of interest" description="Disordered" evidence="1">
    <location>
        <begin position="21"/>
        <end position="43"/>
    </location>
</feature>
<dbReference type="PROSITE" id="PS00028">
    <property type="entry name" value="ZINC_FINGER_C2H2_1"/>
    <property type="match status" value="1"/>
</dbReference>
<evidence type="ECO:0000259" key="2">
    <source>
        <dbReference type="PROSITE" id="PS00028"/>
    </source>
</evidence>
<dbReference type="AlphaFoldDB" id="A0A6A6VE38"/>
<evidence type="ECO:0000313" key="4">
    <source>
        <dbReference type="Proteomes" id="UP000799440"/>
    </source>
</evidence>
<gene>
    <name evidence="3" type="ORF">M011DRAFT_476198</name>
</gene>
<dbReference type="Proteomes" id="UP000799440">
    <property type="component" value="Unassembled WGS sequence"/>
</dbReference>
<dbReference type="EMBL" id="MU006568">
    <property type="protein sequence ID" value="KAF2748825.1"/>
    <property type="molecule type" value="Genomic_DNA"/>
</dbReference>
<name>A0A6A6VE38_9PLEO</name>
<protein>
    <recommendedName>
        <fullName evidence="2">C2H2-type domain-containing protein</fullName>
    </recommendedName>
</protein>
<accession>A0A6A6VE38</accession>
<dbReference type="OrthoDB" id="3758860at2759"/>
<organism evidence="3 4">
    <name type="scientific">Sporormia fimetaria CBS 119925</name>
    <dbReference type="NCBI Taxonomy" id="1340428"/>
    <lineage>
        <taxon>Eukaryota</taxon>
        <taxon>Fungi</taxon>
        <taxon>Dikarya</taxon>
        <taxon>Ascomycota</taxon>
        <taxon>Pezizomycotina</taxon>
        <taxon>Dothideomycetes</taxon>
        <taxon>Pleosporomycetidae</taxon>
        <taxon>Pleosporales</taxon>
        <taxon>Sporormiaceae</taxon>
        <taxon>Sporormia</taxon>
    </lineage>
</organism>